<evidence type="ECO:0000256" key="3">
    <source>
        <dbReference type="SAM" id="MobiDB-lite"/>
    </source>
</evidence>
<feature type="coiled-coil region" evidence="2">
    <location>
        <begin position="200"/>
        <end position="227"/>
    </location>
</feature>
<evidence type="ECO:0000313" key="5">
    <source>
        <dbReference type="EMBL" id="PRP90402.1"/>
    </source>
</evidence>
<dbReference type="GO" id="GO:0016020">
    <property type="term" value="C:membrane"/>
    <property type="evidence" value="ECO:0007669"/>
    <property type="project" value="UniProtKB-SubCell"/>
</dbReference>
<reference evidence="5 6" key="1">
    <citation type="submission" date="2018-03" db="EMBL/GenBank/DDBJ databases">
        <title>Draft Genome Sequences of the Obligatory Marine Myxobacteria Enhygromyxa salina SWB007.</title>
        <authorList>
            <person name="Poehlein A."/>
            <person name="Moghaddam J.A."/>
            <person name="Harms H."/>
            <person name="Alanjari M."/>
            <person name="Koenig G.M."/>
            <person name="Daniel R."/>
            <person name="Schaeberle T.F."/>
        </authorList>
    </citation>
    <scope>NUCLEOTIDE SEQUENCE [LARGE SCALE GENOMIC DNA]</scope>
    <source>
        <strain evidence="5 6">SWB007</strain>
    </source>
</reference>
<name>A0A2S9XC20_9BACT</name>
<gene>
    <name evidence="5" type="ORF">ENSA7_82870</name>
</gene>
<feature type="coiled-coil region" evidence="2">
    <location>
        <begin position="302"/>
        <end position="329"/>
    </location>
</feature>
<keyword evidence="2" id="KW-0175">Coiled coil</keyword>
<comment type="caution">
    <text evidence="5">The sequence shown here is derived from an EMBL/GenBank/DDBJ whole genome shotgun (WGS) entry which is preliminary data.</text>
</comment>
<feature type="region of interest" description="Disordered" evidence="3">
    <location>
        <begin position="263"/>
        <end position="300"/>
    </location>
</feature>
<evidence type="ECO:0000256" key="1">
    <source>
        <dbReference type="ARBA" id="ARBA00004167"/>
    </source>
</evidence>
<dbReference type="AlphaFoldDB" id="A0A2S9XC20"/>
<comment type="subcellular location">
    <subcellularLocation>
        <location evidence="1">Membrane</location>
        <topology evidence="1">Single-pass membrane protein</topology>
    </subcellularLocation>
</comment>
<organism evidence="5 6">
    <name type="scientific">Enhygromyxa salina</name>
    <dbReference type="NCBI Taxonomy" id="215803"/>
    <lineage>
        <taxon>Bacteria</taxon>
        <taxon>Pseudomonadati</taxon>
        <taxon>Myxococcota</taxon>
        <taxon>Polyangia</taxon>
        <taxon>Nannocystales</taxon>
        <taxon>Nannocystaceae</taxon>
        <taxon>Enhygromyxa</taxon>
    </lineage>
</organism>
<dbReference type="InterPro" id="IPR001107">
    <property type="entry name" value="Band_7"/>
</dbReference>
<accession>A0A2S9XC20</accession>
<dbReference type="EMBL" id="PVNL01000192">
    <property type="protein sequence ID" value="PRP90402.1"/>
    <property type="molecule type" value="Genomic_DNA"/>
</dbReference>
<dbReference type="Gene3D" id="3.30.479.30">
    <property type="entry name" value="Band 7 domain"/>
    <property type="match status" value="1"/>
</dbReference>
<proteinExistence type="predicted"/>
<feature type="compositionally biased region" description="Acidic residues" evidence="3">
    <location>
        <begin position="270"/>
        <end position="300"/>
    </location>
</feature>
<dbReference type="Proteomes" id="UP000238823">
    <property type="component" value="Unassembled WGS sequence"/>
</dbReference>
<feature type="domain" description="Band 7" evidence="4">
    <location>
        <begin position="29"/>
        <end position="209"/>
    </location>
</feature>
<protein>
    <submittedName>
        <fullName evidence="5">SPFH domain / Band 7 family protein</fullName>
    </submittedName>
</protein>
<dbReference type="Pfam" id="PF01145">
    <property type="entry name" value="Band_7"/>
    <property type="match status" value="1"/>
</dbReference>
<evidence type="ECO:0000259" key="4">
    <source>
        <dbReference type="Pfam" id="PF01145"/>
    </source>
</evidence>
<dbReference type="SUPFAM" id="SSF117892">
    <property type="entry name" value="Band 7/SPFH domain"/>
    <property type="match status" value="1"/>
</dbReference>
<evidence type="ECO:0000313" key="6">
    <source>
        <dbReference type="Proteomes" id="UP000238823"/>
    </source>
</evidence>
<dbReference type="RefSeq" id="WP_181234680.1">
    <property type="nucleotide sequence ID" value="NZ_PVNL01000192.1"/>
</dbReference>
<evidence type="ECO:0000256" key="2">
    <source>
        <dbReference type="SAM" id="Coils"/>
    </source>
</evidence>
<sequence>MEKLSKACKWFVLVFVAAVLLRGSLVHNVELGKVGVRRSNVGGVVEKDLAPGWRLEMAGLHKVIELPSTYQFLDFLEGDSLEIRTKDNNIVTLDISVPYRITPGAGWEIVTAGNHVEDGQGSFRFQRLTRETTVGVLRQHLADLQSSDFYDTDRRNAVSARALDVLNEELAPLHVEANAILMRAVFFRPEYEQQLLQIQLNAQNKLLDGARKEVADIQQTLDNYQQRTFALASARAQEWVARLARVDRAYQVGFLAVKPEVRSSAVVETPDAEPETPDGEAETPDGEAETADGEAETPDADVAENEALAVLTEEELAELEELAEQSIDLEPGAARRKLEELTVAQKTALLTAAAKALGGEPEEYGDNYLLGIKNIQAETLAYEQRLRAEADGVSARLNAEGQALVAAVNGNYEARVNQLLDSPAGRAFVAWQAAANIHFAEELTFQSRDGIPSVLRLRDFARAFMGE</sequence>
<dbReference type="InterPro" id="IPR036013">
    <property type="entry name" value="Band_7/SPFH_dom_sf"/>
</dbReference>